<dbReference type="GO" id="GO:0020037">
    <property type="term" value="F:heme binding"/>
    <property type="evidence" value="ECO:0007669"/>
    <property type="project" value="InterPro"/>
</dbReference>
<dbReference type="GO" id="GO:0004497">
    <property type="term" value="F:monooxygenase activity"/>
    <property type="evidence" value="ECO:0007669"/>
    <property type="project" value="UniProtKB-KW"/>
</dbReference>
<comment type="cofactor">
    <cofactor evidence="1 9">
        <name>heme</name>
        <dbReference type="ChEBI" id="CHEBI:30413"/>
    </cofactor>
</comment>
<dbReference type="SUPFAM" id="SSF48264">
    <property type="entry name" value="Cytochrome P450"/>
    <property type="match status" value="1"/>
</dbReference>
<keyword evidence="5 9" id="KW-0479">Metal-binding</keyword>
<dbReference type="GO" id="GO:0016705">
    <property type="term" value="F:oxidoreductase activity, acting on paired donors, with incorporation or reduction of molecular oxygen"/>
    <property type="evidence" value="ECO:0007669"/>
    <property type="project" value="InterPro"/>
</dbReference>
<evidence type="ECO:0000313" key="12">
    <source>
        <dbReference type="Proteomes" id="UP000813824"/>
    </source>
</evidence>
<gene>
    <name evidence="11" type="ORF">BXZ70DRAFT_1009211</name>
</gene>
<dbReference type="OrthoDB" id="2789670at2759"/>
<evidence type="ECO:0000256" key="10">
    <source>
        <dbReference type="RuleBase" id="RU000461"/>
    </source>
</evidence>
<dbReference type="AlphaFoldDB" id="A0A8K0UMD3"/>
<feature type="binding site" description="axial binding residue" evidence="9">
    <location>
        <position position="443"/>
    </location>
    <ligand>
        <name>heme</name>
        <dbReference type="ChEBI" id="CHEBI:30413"/>
    </ligand>
    <ligandPart>
        <name>Fe</name>
        <dbReference type="ChEBI" id="CHEBI:18248"/>
    </ligandPart>
</feature>
<keyword evidence="7 9" id="KW-0408">Iron</keyword>
<dbReference type="InterPro" id="IPR001128">
    <property type="entry name" value="Cyt_P450"/>
</dbReference>
<accession>A0A8K0UMD3</accession>
<organism evidence="11 12">
    <name type="scientific">Cristinia sonorae</name>
    <dbReference type="NCBI Taxonomy" id="1940300"/>
    <lineage>
        <taxon>Eukaryota</taxon>
        <taxon>Fungi</taxon>
        <taxon>Dikarya</taxon>
        <taxon>Basidiomycota</taxon>
        <taxon>Agaricomycotina</taxon>
        <taxon>Agaricomycetes</taxon>
        <taxon>Agaricomycetidae</taxon>
        <taxon>Agaricales</taxon>
        <taxon>Pleurotineae</taxon>
        <taxon>Stephanosporaceae</taxon>
        <taxon>Cristinia</taxon>
    </lineage>
</organism>
<dbReference type="EMBL" id="JAEVFJ010000020">
    <property type="protein sequence ID" value="KAH8099402.1"/>
    <property type="molecule type" value="Genomic_DNA"/>
</dbReference>
<comment type="pathway">
    <text evidence="2">Secondary metabolite biosynthesis.</text>
</comment>
<evidence type="ECO:0000256" key="1">
    <source>
        <dbReference type="ARBA" id="ARBA00001971"/>
    </source>
</evidence>
<keyword evidence="12" id="KW-1185">Reference proteome</keyword>
<dbReference type="PRINTS" id="PR00463">
    <property type="entry name" value="EP450I"/>
</dbReference>
<sequence>MPVTLTDVALTASAIIAARWLYQKSSAQSQHHPPGPPGLPLVGNVMDMPAEEAWLVYKRWSDQYSSDVIRLNVLGTNIIVVNSFEAAADLFDKKSTIYNDRPHMTMLYDLIGFGWAVAFTPYGDRWRDMRKAFHQDFNPDSAKQFNEIEVKAVHELLQRLIQKPSGFMEHARHMAGRIIMRSAYGIDIQPHDDPYIEIGEKSLQALSASTNAGSYLVDMMPILRYVPYWFPGANFQVQAKNWRPWVSAMLHDPFENIKKRMHTGDAPECAATALLEDLDKIDNTDRKNYMESVIRTTLGSMYAGGADTTVSALGTFILAMLLHPEVQERARAQIDAVVGTDGLPSFSDRPFLPYIDAVMNETLRWKPVLHLDIPHLLTKDDVYKGYFIPKGSVIVGNTWAVLHDERAYPEPSKFNPDRFMLNGELNPDVRDPDAVFGFGRRICPGRFMAKESMWIAMAMILAALDIRPVKNNKGKDIIPVVEYEPGLVAYPKPFEVDIQPRSPEHAALIAEFV</sequence>
<evidence type="ECO:0000313" key="11">
    <source>
        <dbReference type="EMBL" id="KAH8099402.1"/>
    </source>
</evidence>
<dbReference type="PANTHER" id="PTHR46300">
    <property type="entry name" value="P450, PUTATIVE (EUROFUNG)-RELATED-RELATED"/>
    <property type="match status" value="1"/>
</dbReference>
<dbReference type="CDD" id="cd11065">
    <property type="entry name" value="CYP64-like"/>
    <property type="match status" value="1"/>
</dbReference>
<dbReference type="Gene3D" id="1.10.630.10">
    <property type="entry name" value="Cytochrome P450"/>
    <property type="match status" value="1"/>
</dbReference>
<evidence type="ECO:0000256" key="4">
    <source>
        <dbReference type="ARBA" id="ARBA00022617"/>
    </source>
</evidence>
<protein>
    <submittedName>
        <fullName evidence="11">Cytochrome P450</fullName>
    </submittedName>
</protein>
<dbReference type="PROSITE" id="PS00086">
    <property type="entry name" value="CYTOCHROME_P450"/>
    <property type="match status" value="1"/>
</dbReference>
<evidence type="ECO:0000256" key="5">
    <source>
        <dbReference type="ARBA" id="ARBA00022723"/>
    </source>
</evidence>
<evidence type="ECO:0000256" key="7">
    <source>
        <dbReference type="ARBA" id="ARBA00023004"/>
    </source>
</evidence>
<reference evidence="11" key="1">
    <citation type="journal article" date="2021" name="New Phytol.">
        <title>Evolutionary innovations through gain and loss of genes in the ectomycorrhizal Boletales.</title>
        <authorList>
            <person name="Wu G."/>
            <person name="Miyauchi S."/>
            <person name="Morin E."/>
            <person name="Kuo A."/>
            <person name="Drula E."/>
            <person name="Varga T."/>
            <person name="Kohler A."/>
            <person name="Feng B."/>
            <person name="Cao Y."/>
            <person name="Lipzen A."/>
            <person name="Daum C."/>
            <person name="Hundley H."/>
            <person name="Pangilinan J."/>
            <person name="Johnson J."/>
            <person name="Barry K."/>
            <person name="LaButti K."/>
            <person name="Ng V."/>
            <person name="Ahrendt S."/>
            <person name="Min B."/>
            <person name="Choi I.G."/>
            <person name="Park H."/>
            <person name="Plett J.M."/>
            <person name="Magnuson J."/>
            <person name="Spatafora J.W."/>
            <person name="Nagy L.G."/>
            <person name="Henrissat B."/>
            <person name="Grigoriev I.V."/>
            <person name="Yang Z.L."/>
            <person name="Xu J."/>
            <person name="Martin F.M."/>
        </authorList>
    </citation>
    <scope>NUCLEOTIDE SEQUENCE</scope>
    <source>
        <strain evidence="11">KKN 215</strain>
    </source>
</reference>
<name>A0A8K0UMD3_9AGAR</name>
<comment type="similarity">
    <text evidence="3 10">Belongs to the cytochrome P450 family.</text>
</comment>
<dbReference type="InterPro" id="IPR002401">
    <property type="entry name" value="Cyt_P450_E_grp-I"/>
</dbReference>
<dbReference type="InterPro" id="IPR050364">
    <property type="entry name" value="Cytochrome_P450_fung"/>
</dbReference>
<dbReference type="Proteomes" id="UP000813824">
    <property type="component" value="Unassembled WGS sequence"/>
</dbReference>
<dbReference type="PANTHER" id="PTHR46300:SF7">
    <property type="entry name" value="P450, PUTATIVE (EUROFUNG)-RELATED"/>
    <property type="match status" value="1"/>
</dbReference>
<proteinExistence type="inferred from homology"/>
<dbReference type="InterPro" id="IPR036396">
    <property type="entry name" value="Cyt_P450_sf"/>
</dbReference>
<evidence type="ECO:0000256" key="8">
    <source>
        <dbReference type="ARBA" id="ARBA00023033"/>
    </source>
</evidence>
<dbReference type="GO" id="GO:0005506">
    <property type="term" value="F:iron ion binding"/>
    <property type="evidence" value="ECO:0007669"/>
    <property type="project" value="InterPro"/>
</dbReference>
<dbReference type="Pfam" id="PF00067">
    <property type="entry name" value="p450"/>
    <property type="match status" value="1"/>
</dbReference>
<evidence type="ECO:0000256" key="9">
    <source>
        <dbReference type="PIRSR" id="PIRSR602401-1"/>
    </source>
</evidence>
<evidence type="ECO:0000256" key="6">
    <source>
        <dbReference type="ARBA" id="ARBA00023002"/>
    </source>
</evidence>
<comment type="caution">
    <text evidence="11">The sequence shown here is derived from an EMBL/GenBank/DDBJ whole genome shotgun (WGS) entry which is preliminary data.</text>
</comment>
<keyword evidence="6 10" id="KW-0560">Oxidoreductase</keyword>
<keyword evidence="8 10" id="KW-0503">Monooxygenase</keyword>
<dbReference type="PRINTS" id="PR00385">
    <property type="entry name" value="P450"/>
</dbReference>
<dbReference type="InterPro" id="IPR017972">
    <property type="entry name" value="Cyt_P450_CS"/>
</dbReference>
<keyword evidence="4 9" id="KW-0349">Heme</keyword>
<evidence type="ECO:0000256" key="2">
    <source>
        <dbReference type="ARBA" id="ARBA00005179"/>
    </source>
</evidence>
<evidence type="ECO:0000256" key="3">
    <source>
        <dbReference type="ARBA" id="ARBA00010617"/>
    </source>
</evidence>